<gene>
    <name evidence="6" type="ORF">GCM10010094_43430</name>
</gene>
<dbReference type="Pfam" id="PF00005">
    <property type="entry name" value="ABC_tran"/>
    <property type="match status" value="1"/>
</dbReference>
<dbReference type="EMBL" id="BMPQ01000010">
    <property type="protein sequence ID" value="GGK77515.1"/>
    <property type="molecule type" value="Genomic_DNA"/>
</dbReference>
<evidence type="ECO:0000256" key="2">
    <source>
        <dbReference type="ARBA" id="ARBA00022448"/>
    </source>
</evidence>
<dbReference type="AlphaFoldDB" id="A0A917VHF3"/>
<evidence type="ECO:0000259" key="5">
    <source>
        <dbReference type="PROSITE" id="PS50893"/>
    </source>
</evidence>
<organism evidence="6 7">
    <name type="scientific">Streptomyces flaveus</name>
    <dbReference type="NCBI Taxonomy" id="66370"/>
    <lineage>
        <taxon>Bacteria</taxon>
        <taxon>Bacillati</taxon>
        <taxon>Actinomycetota</taxon>
        <taxon>Actinomycetes</taxon>
        <taxon>Kitasatosporales</taxon>
        <taxon>Streptomycetaceae</taxon>
        <taxon>Streptomyces</taxon>
        <taxon>Streptomyces aurantiacus group</taxon>
    </lineage>
</organism>
<dbReference type="InterPro" id="IPR003593">
    <property type="entry name" value="AAA+_ATPase"/>
</dbReference>
<reference evidence="6" key="1">
    <citation type="journal article" date="2014" name="Int. J. Syst. Evol. Microbiol.">
        <title>Complete genome sequence of Corynebacterium casei LMG S-19264T (=DSM 44701T), isolated from a smear-ripened cheese.</title>
        <authorList>
            <consortium name="US DOE Joint Genome Institute (JGI-PGF)"/>
            <person name="Walter F."/>
            <person name="Albersmeier A."/>
            <person name="Kalinowski J."/>
            <person name="Ruckert C."/>
        </authorList>
    </citation>
    <scope>NUCLEOTIDE SEQUENCE</scope>
    <source>
        <strain evidence="6">JCM 3035</strain>
    </source>
</reference>
<evidence type="ECO:0000256" key="3">
    <source>
        <dbReference type="ARBA" id="ARBA00022741"/>
    </source>
</evidence>
<dbReference type="PANTHER" id="PTHR43335:SF4">
    <property type="entry name" value="ABC TRANSPORTER, ATP-BINDING PROTEIN"/>
    <property type="match status" value="1"/>
</dbReference>
<dbReference type="Gene3D" id="3.40.50.300">
    <property type="entry name" value="P-loop containing nucleotide triphosphate hydrolases"/>
    <property type="match status" value="1"/>
</dbReference>
<keyword evidence="2" id="KW-0813">Transport</keyword>
<dbReference type="SMART" id="SM00382">
    <property type="entry name" value="AAA"/>
    <property type="match status" value="1"/>
</dbReference>
<keyword evidence="4 6" id="KW-0067">ATP-binding</keyword>
<dbReference type="PANTHER" id="PTHR43335">
    <property type="entry name" value="ABC TRANSPORTER, ATP-BINDING PROTEIN"/>
    <property type="match status" value="1"/>
</dbReference>
<evidence type="ECO:0000256" key="1">
    <source>
        <dbReference type="ARBA" id="ARBA00005417"/>
    </source>
</evidence>
<reference evidence="6" key="2">
    <citation type="submission" date="2020-09" db="EMBL/GenBank/DDBJ databases">
        <authorList>
            <person name="Sun Q."/>
            <person name="Ohkuma M."/>
        </authorList>
    </citation>
    <scope>NUCLEOTIDE SEQUENCE</scope>
    <source>
        <strain evidence="6">JCM 3035</strain>
    </source>
</reference>
<dbReference type="PROSITE" id="PS50893">
    <property type="entry name" value="ABC_TRANSPORTER_2"/>
    <property type="match status" value="1"/>
</dbReference>
<dbReference type="Proteomes" id="UP000637788">
    <property type="component" value="Unassembled WGS sequence"/>
</dbReference>
<proteinExistence type="inferred from homology"/>
<evidence type="ECO:0000313" key="6">
    <source>
        <dbReference type="EMBL" id="GGK77515.1"/>
    </source>
</evidence>
<comment type="caution">
    <text evidence="6">The sequence shown here is derived from an EMBL/GenBank/DDBJ whole genome shotgun (WGS) entry which is preliminary data.</text>
</comment>
<dbReference type="InterPro" id="IPR003439">
    <property type="entry name" value="ABC_transporter-like_ATP-bd"/>
</dbReference>
<evidence type="ECO:0000256" key="4">
    <source>
        <dbReference type="ARBA" id="ARBA00022840"/>
    </source>
</evidence>
<dbReference type="InterPro" id="IPR027417">
    <property type="entry name" value="P-loop_NTPase"/>
</dbReference>
<dbReference type="GO" id="GO:0016887">
    <property type="term" value="F:ATP hydrolysis activity"/>
    <property type="evidence" value="ECO:0007669"/>
    <property type="project" value="InterPro"/>
</dbReference>
<evidence type="ECO:0000313" key="7">
    <source>
        <dbReference type="Proteomes" id="UP000637788"/>
    </source>
</evidence>
<keyword evidence="7" id="KW-1185">Reference proteome</keyword>
<feature type="domain" description="ABC transporter" evidence="5">
    <location>
        <begin position="5"/>
        <end position="230"/>
    </location>
</feature>
<dbReference type="GO" id="GO:0005524">
    <property type="term" value="F:ATP binding"/>
    <property type="evidence" value="ECO:0007669"/>
    <property type="project" value="UniProtKB-KW"/>
</dbReference>
<comment type="similarity">
    <text evidence="1">Belongs to the ABC transporter superfamily.</text>
</comment>
<keyword evidence="3" id="KW-0547">Nucleotide-binding</keyword>
<dbReference type="SUPFAM" id="SSF52540">
    <property type="entry name" value="P-loop containing nucleoside triphosphate hydrolases"/>
    <property type="match status" value="1"/>
</dbReference>
<protein>
    <submittedName>
        <fullName evidence="6">ABC transporter ATP-binding protein</fullName>
    </submittedName>
</protein>
<accession>A0A917VHF3</accession>
<sequence>MTTAISFSGLTKRYGARTAIEDATFSVQFGEVTGFFGPRGAGKTTCLRILAGLMAPDCGTTTVLGRPFAGLPSRARQVGVAFDDGGAHPGHTGRQHLLLAAAEAAVPVRRVDEVLAITDTEDVAERKVGSCSPGIRRRLGLATALLGDPRVLVLDGPADGLDPLDIRRLRALLSRLADSGRAVVVSSRDLAEVEQTADRVIVLHHRVLFTGSVEVLRRRSCPAGGALRVRTSDDARMAAELASSAGDVRSEAAHGVLVQGAGAETILTTAAAIGVEVYELAEPVASLEEEFCRLLNETVPGGAR</sequence>
<name>A0A917VHF3_9ACTN</name>